<dbReference type="InterPro" id="IPR036397">
    <property type="entry name" value="RNaseH_sf"/>
</dbReference>
<dbReference type="InterPro" id="IPR013520">
    <property type="entry name" value="Ribonucl_H"/>
</dbReference>
<dbReference type="AlphaFoldDB" id="A0A135L435"/>
<dbReference type="SUPFAM" id="SSF52540">
    <property type="entry name" value="P-loop containing nucleoside triphosphate hydrolases"/>
    <property type="match status" value="1"/>
</dbReference>
<gene>
    <name evidence="8" type="ORF">U473_05990</name>
</gene>
<dbReference type="InterPro" id="IPR014013">
    <property type="entry name" value="Helic_SF1/SF2_ATP-bd_DinG/Rad3"/>
</dbReference>
<dbReference type="GO" id="GO:0045004">
    <property type="term" value="P:DNA replication proofreading"/>
    <property type="evidence" value="ECO:0007669"/>
    <property type="project" value="TreeGrafter"/>
</dbReference>
<dbReference type="GO" id="GO:0005829">
    <property type="term" value="C:cytosol"/>
    <property type="evidence" value="ECO:0007669"/>
    <property type="project" value="TreeGrafter"/>
</dbReference>
<dbReference type="NCBIfam" id="TIGR00573">
    <property type="entry name" value="dnaq"/>
    <property type="match status" value="1"/>
</dbReference>
<dbReference type="SMART" id="SM00487">
    <property type="entry name" value="DEXDc"/>
    <property type="match status" value="1"/>
</dbReference>
<dbReference type="PANTHER" id="PTHR30231">
    <property type="entry name" value="DNA POLYMERASE III SUBUNIT EPSILON"/>
    <property type="match status" value="1"/>
</dbReference>
<keyword evidence="3" id="KW-0378">Hydrolase</keyword>
<dbReference type="PROSITE" id="PS51193">
    <property type="entry name" value="HELICASE_ATP_BIND_2"/>
    <property type="match status" value="1"/>
</dbReference>
<keyword evidence="4" id="KW-0269">Exonuclease</keyword>
<dbReference type="GO" id="GO:0003677">
    <property type="term" value="F:DNA binding"/>
    <property type="evidence" value="ECO:0007669"/>
    <property type="project" value="InterPro"/>
</dbReference>
<evidence type="ECO:0000256" key="4">
    <source>
        <dbReference type="ARBA" id="ARBA00022839"/>
    </source>
</evidence>
<dbReference type="FunFam" id="3.30.420.10:FF:000045">
    <property type="entry name" value="3'-5' exonuclease DinG"/>
    <property type="match status" value="1"/>
</dbReference>
<feature type="domain" description="Helicase ATP-binding" evidence="6">
    <location>
        <begin position="269"/>
        <end position="506"/>
    </location>
</feature>
<organism evidence="8 9">
    <name type="scientific">Tepidibacillus decaturensis</name>
    <dbReference type="NCBI Taxonomy" id="1413211"/>
    <lineage>
        <taxon>Bacteria</taxon>
        <taxon>Bacillati</taxon>
        <taxon>Bacillota</taxon>
        <taxon>Bacilli</taxon>
        <taxon>Bacillales</taxon>
        <taxon>Bacillaceae</taxon>
        <taxon>Tepidibacillus</taxon>
    </lineage>
</organism>
<dbReference type="RefSeq" id="WP_153012010.1">
    <property type="nucleotide sequence ID" value="NZ_LSKU01000001.1"/>
</dbReference>
<dbReference type="PANTHER" id="PTHR30231:SF41">
    <property type="entry name" value="DNA POLYMERASE III SUBUNIT EPSILON"/>
    <property type="match status" value="1"/>
</dbReference>
<dbReference type="SUPFAM" id="SSF53098">
    <property type="entry name" value="Ribonuclease H-like"/>
    <property type="match status" value="1"/>
</dbReference>
<evidence type="ECO:0000259" key="7">
    <source>
        <dbReference type="PROSITE" id="PS51193"/>
    </source>
</evidence>
<dbReference type="Proteomes" id="UP000070352">
    <property type="component" value="Unassembled WGS sequence"/>
</dbReference>
<dbReference type="GO" id="GO:0008408">
    <property type="term" value="F:3'-5' exonuclease activity"/>
    <property type="evidence" value="ECO:0007669"/>
    <property type="project" value="TreeGrafter"/>
</dbReference>
<dbReference type="InterPro" id="IPR011545">
    <property type="entry name" value="DEAD/DEAH_box_helicase_dom"/>
</dbReference>
<keyword evidence="2" id="KW-0547">Nucleotide-binding</keyword>
<dbReference type="Pfam" id="PF06733">
    <property type="entry name" value="DEAD_2"/>
    <property type="match status" value="1"/>
</dbReference>
<dbReference type="EMBL" id="LSKU01000001">
    <property type="protein sequence ID" value="KXG43613.1"/>
    <property type="molecule type" value="Genomic_DNA"/>
</dbReference>
<evidence type="ECO:0000313" key="9">
    <source>
        <dbReference type="Proteomes" id="UP000070352"/>
    </source>
</evidence>
<comment type="caution">
    <text evidence="8">The sequence shown here is derived from an EMBL/GenBank/DDBJ whole genome shotgun (WGS) entry which is preliminary data.</text>
</comment>
<sequence length="712" mass="82773">MNRFIVIDLETTGNQPDKDTIIQVGAVLIEDDKIKQTYSSFVYTDKLIPSYIQDLTGINEDMLKNAPKIDEVMQKLLSLLEGSVFVAHNAPFDLAFIQNALDQLGYLPFSGLVIDTLDMSRILLPMVQSYKLDSMTQELEIIHEQPHRADADAYATATILLQLFNRLKEMPLAYLQRLQELIKNTHHDLYLIVEEMTHQKICFYSEDEHYELINQIALKKEEIDNSRIPTEKSTKLSFDLIFEKNGLLSERFPDFEIRPAQEQMALEVMNAFEEGYHLMVEAGTGTGKSLAYLIPAIFWAKQHEEKIVIVTHTINLQEQLYQRDIPLLKKTLPFDFKATILKGRNNYLCLRKFELQLNQFPYEEPNKEQSVNLSQMLTWVAQTETGDVEEINLSLSGRDLWQQVKSDADSCLNRSCPWFRQCFYHKAKQKAQNADLIITNHSLLLTDLKAEHRILPAYQRLVIDEAHHFSEVASKHLGFEVNQYVVNRLLQRLYKDAKNGFLVLLMNDLIHSQNPDYFPIANFIQNQIISLLPRIENDFQLYFSMIGDFVNKEASAQESGRKTLRVTDKIKERENWITIQEIANNLYIQLTDLSNLLEDVLRRLKHVEAEESMVIDLNGYLKEVKEMMFAFSEWNYLQNKEMVFWVETESRGKRLSSYLYAAPIEVGSYLKEFLFDRKESVIFTSATLSVNDSFNFSSREFGFEADDKDLKK</sequence>
<dbReference type="InterPro" id="IPR010614">
    <property type="entry name" value="RAD3-like_helicase_DEAD"/>
</dbReference>
<dbReference type="SMART" id="SM00479">
    <property type="entry name" value="EXOIII"/>
    <property type="match status" value="1"/>
</dbReference>
<name>A0A135L435_9BACI</name>
<dbReference type="InterPro" id="IPR027417">
    <property type="entry name" value="P-loop_NTPase"/>
</dbReference>
<dbReference type="Gene3D" id="3.30.420.10">
    <property type="entry name" value="Ribonuclease H-like superfamily/Ribonuclease H"/>
    <property type="match status" value="1"/>
</dbReference>
<dbReference type="Pfam" id="PF00929">
    <property type="entry name" value="RNase_T"/>
    <property type="match status" value="1"/>
</dbReference>
<evidence type="ECO:0000259" key="6">
    <source>
        <dbReference type="PROSITE" id="PS51192"/>
    </source>
</evidence>
<dbReference type="GO" id="GO:0016818">
    <property type="term" value="F:hydrolase activity, acting on acid anhydrides, in phosphorus-containing anhydrides"/>
    <property type="evidence" value="ECO:0007669"/>
    <property type="project" value="InterPro"/>
</dbReference>
<dbReference type="InterPro" id="IPR012337">
    <property type="entry name" value="RNaseH-like_sf"/>
</dbReference>
<evidence type="ECO:0000256" key="2">
    <source>
        <dbReference type="ARBA" id="ARBA00022741"/>
    </source>
</evidence>
<keyword evidence="9" id="KW-1185">Reference proteome</keyword>
<dbReference type="GO" id="GO:0003678">
    <property type="term" value="F:DNA helicase activity"/>
    <property type="evidence" value="ECO:0007669"/>
    <property type="project" value="InterPro"/>
</dbReference>
<dbReference type="STRING" id="1413211.U473_05990"/>
<dbReference type="GO" id="GO:0003887">
    <property type="term" value="F:DNA-directed DNA polymerase activity"/>
    <property type="evidence" value="ECO:0007669"/>
    <property type="project" value="InterPro"/>
</dbReference>
<evidence type="ECO:0000256" key="1">
    <source>
        <dbReference type="ARBA" id="ARBA00022722"/>
    </source>
</evidence>
<proteinExistence type="predicted"/>
<dbReference type="GO" id="GO:0005524">
    <property type="term" value="F:ATP binding"/>
    <property type="evidence" value="ECO:0007669"/>
    <property type="project" value="UniProtKB-KW"/>
</dbReference>
<dbReference type="InterPro" id="IPR006554">
    <property type="entry name" value="Helicase-like_DEXD_c2"/>
</dbReference>
<keyword evidence="1" id="KW-0540">Nuclease</keyword>
<evidence type="ECO:0000256" key="3">
    <source>
        <dbReference type="ARBA" id="ARBA00022801"/>
    </source>
</evidence>
<dbReference type="InterPro" id="IPR014001">
    <property type="entry name" value="Helicase_ATP-bd"/>
</dbReference>
<feature type="domain" description="Helicase ATP-binding" evidence="7">
    <location>
        <begin position="247"/>
        <end position="522"/>
    </location>
</feature>
<dbReference type="SMART" id="SM00488">
    <property type="entry name" value="DEXDc2"/>
    <property type="match status" value="1"/>
</dbReference>
<dbReference type="CDD" id="cd06127">
    <property type="entry name" value="DEDDh"/>
    <property type="match status" value="1"/>
</dbReference>
<protein>
    <submittedName>
        <fullName evidence="8">Uncharacterized protein</fullName>
    </submittedName>
</protein>
<evidence type="ECO:0000313" key="8">
    <source>
        <dbReference type="EMBL" id="KXG43613.1"/>
    </source>
</evidence>
<dbReference type="Gene3D" id="3.40.50.300">
    <property type="entry name" value="P-loop containing nucleotide triphosphate hydrolases"/>
    <property type="match status" value="1"/>
</dbReference>
<reference evidence="8 9" key="1">
    <citation type="submission" date="2016-02" db="EMBL/GenBank/DDBJ databases">
        <title>Draft Genome for Tepidibacillus decaturensis nov. sp. Strain Z9, an Anaerobic, Moderately Thermophilic and Heterotrophic Bacterium from Deep Subsurface of the Illinois Basin, USA.</title>
        <authorList>
            <person name="Dong Y."/>
            <person name="Chang J.Y."/>
            <person name="Sanford R."/>
            <person name="Fouke B.W."/>
        </authorList>
    </citation>
    <scope>NUCLEOTIDE SEQUENCE [LARGE SCALE GENOMIC DNA]</scope>
    <source>
        <strain evidence="8 9">Z9</strain>
    </source>
</reference>
<dbReference type="Pfam" id="PF00270">
    <property type="entry name" value="DEAD"/>
    <property type="match status" value="1"/>
</dbReference>
<accession>A0A135L435</accession>
<dbReference type="PROSITE" id="PS51192">
    <property type="entry name" value="HELICASE_ATP_BIND_1"/>
    <property type="match status" value="1"/>
</dbReference>
<keyword evidence="5" id="KW-0067">ATP-binding</keyword>
<evidence type="ECO:0000256" key="5">
    <source>
        <dbReference type="ARBA" id="ARBA00022840"/>
    </source>
</evidence>
<dbReference type="OrthoDB" id="9803913at2"/>
<dbReference type="InterPro" id="IPR006054">
    <property type="entry name" value="DnaQ"/>
</dbReference>